<name>A0ABS7YET1_9BURK</name>
<keyword evidence="1" id="KW-1133">Transmembrane helix</keyword>
<feature type="transmembrane region" description="Helical" evidence="1">
    <location>
        <begin position="20"/>
        <end position="41"/>
    </location>
</feature>
<evidence type="ECO:0000256" key="1">
    <source>
        <dbReference type="SAM" id="Phobius"/>
    </source>
</evidence>
<dbReference type="SMART" id="SM00052">
    <property type="entry name" value="EAL"/>
    <property type="match status" value="1"/>
</dbReference>
<dbReference type="NCBIfam" id="TIGR00229">
    <property type="entry name" value="sensory_box"/>
    <property type="match status" value="1"/>
</dbReference>
<dbReference type="PANTHER" id="PTHR44757">
    <property type="entry name" value="DIGUANYLATE CYCLASE DGCP"/>
    <property type="match status" value="1"/>
</dbReference>
<dbReference type="CDD" id="cd12915">
    <property type="entry name" value="PDC2_DGC_like"/>
    <property type="match status" value="1"/>
</dbReference>
<keyword evidence="6" id="KW-1185">Reference proteome</keyword>
<feature type="domain" description="PAS" evidence="2">
    <location>
        <begin position="330"/>
        <end position="396"/>
    </location>
</feature>
<dbReference type="Pfam" id="PF22588">
    <property type="entry name" value="dCache_1_like"/>
    <property type="match status" value="1"/>
</dbReference>
<dbReference type="InterPro" id="IPR001633">
    <property type="entry name" value="EAL_dom"/>
</dbReference>
<reference evidence="5 6" key="1">
    <citation type="submission" date="2021-07" db="EMBL/GenBank/DDBJ databases">
        <title>Characterization of Violacein-producing bacteria and related species.</title>
        <authorList>
            <person name="Wilson H.S."/>
            <person name="De Leon M.E."/>
        </authorList>
    </citation>
    <scope>NUCLEOTIDE SEQUENCE [LARGE SCALE GENOMIC DNA]</scope>
    <source>
        <strain evidence="5 6">HSC-2F05</strain>
    </source>
</reference>
<dbReference type="RefSeq" id="WP_225240374.1">
    <property type="nucleotide sequence ID" value="NZ_JAHYBX010000012.1"/>
</dbReference>
<evidence type="ECO:0000259" key="4">
    <source>
        <dbReference type="PROSITE" id="PS50887"/>
    </source>
</evidence>
<dbReference type="InterPro" id="IPR013656">
    <property type="entry name" value="PAS_4"/>
</dbReference>
<dbReference type="SUPFAM" id="SSF55073">
    <property type="entry name" value="Nucleotide cyclase"/>
    <property type="match status" value="1"/>
</dbReference>
<dbReference type="InterPro" id="IPR035919">
    <property type="entry name" value="EAL_sf"/>
</dbReference>
<keyword evidence="1" id="KW-0472">Membrane</keyword>
<dbReference type="PROSITE" id="PS50883">
    <property type="entry name" value="EAL"/>
    <property type="match status" value="1"/>
</dbReference>
<organism evidence="5 6">
    <name type="scientific">Massilia hydrophila</name>
    <dbReference type="NCBI Taxonomy" id="3044279"/>
    <lineage>
        <taxon>Bacteria</taxon>
        <taxon>Pseudomonadati</taxon>
        <taxon>Pseudomonadota</taxon>
        <taxon>Betaproteobacteria</taxon>
        <taxon>Burkholderiales</taxon>
        <taxon>Oxalobacteraceae</taxon>
        <taxon>Telluria group</taxon>
        <taxon>Massilia</taxon>
    </lineage>
</organism>
<evidence type="ECO:0000259" key="3">
    <source>
        <dbReference type="PROSITE" id="PS50883"/>
    </source>
</evidence>
<dbReference type="CDD" id="cd00130">
    <property type="entry name" value="PAS"/>
    <property type="match status" value="1"/>
</dbReference>
<dbReference type="SUPFAM" id="SSF55785">
    <property type="entry name" value="PYP-like sensor domain (PAS domain)"/>
    <property type="match status" value="1"/>
</dbReference>
<protein>
    <submittedName>
        <fullName evidence="5">EAL domain-containing protein</fullName>
    </submittedName>
</protein>
<evidence type="ECO:0000313" key="6">
    <source>
        <dbReference type="Proteomes" id="UP001198602"/>
    </source>
</evidence>
<dbReference type="SUPFAM" id="SSF141868">
    <property type="entry name" value="EAL domain-like"/>
    <property type="match status" value="1"/>
</dbReference>
<dbReference type="Pfam" id="PF00563">
    <property type="entry name" value="EAL"/>
    <property type="match status" value="1"/>
</dbReference>
<comment type="caution">
    <text evidence="5">The sequence shown here is derived from an EMBL/GenBank/DDBJ whole genome shotgun (WGS) entry which is preliminary data.</text>
</comment>
<dbReference type="Gene3D" id="3.30.450.20">
    <property type="entry name" value="PAS domain"/>
    <property type="match status" value="3"/>
</dbReference>
<dbReference type="InterPro" id="IPR035965">
    <property type="entry name" value="PAS-like_dom_sf"/>
</dbReference>
<evidence type="ECO:0000313" key="5">
    <source>
        <dbReference type="EMBL" id="MCA1858213.1"/>
    </source>
</evidence>
<dbReference type="CDD" id="cd01948">
    <property type="entry name" value="EAL"/>
    <property type="match status" value="1"/>
</dbReference>
<dbReference type="CDD" id="cd18773">
    <property type="entry name" value="PDC1_HK_sensor"/>
    <property type="match status" value="1"/>
</dbReference>
<dbReference type="Pfam" id="PF08448">
    <property type="entry name" value="PAS_4"/>
    <property type="match status" value="1"/>
</dbReference>
<dbReference type="InterPro" id="IPR029787">
    <property type="entry name" value="Nucleotide_cyclase"/>
</dbReference>
<dbReference type="Pfam" id="PF00990">
    <property type="entry name" value="GGDEF"/>
    <property type="match status" value="1"/>
</dbReference>
<dbReference type="PROSITE" id="PS50112">
    <property type="entry name" value="PAS"/>
    <property type="match status" value="1"/>
</dbReference>
<dbReference type="CDD" id="cd01949">
    <property type="entry name" value="GGDEF"/>
    <property type="match status" value="1"/>
</dbReference>
<dbReference type="InterPro" id="IPR000160">
    <property type="entry name" value="GGDEF_dom"/>
</dbReference>
<proteinExistence type="predicted"/>
<dbReference type="InterPro" id="IPR000014">
    <property type="entry name" value="PAS"/>
</dbReference>
<dbReference type="Gene3D" id="3.20.20.450">
    <property type="entry name" value="EAL domain"/>
    <property type="match status" value="1"/>
</dbReference>
<dbReference type="InterPro" id="IPR054327">
    <property type="entry name" value="His-kinase-like_sensor"/>
</dbReference>
<dbReference type="InterPro" id="IPR043128">
    <property type="entry name" value="Rev_trsase/Diguanyl_cyclase"/>
</dbReference>
<dbReference type="Gene3D" id="3.30.70.270">
    <property type="match status" value="1"/>
</dbReference>
<dbReference type="NCBIfam" id="TIGR00254">
    <property type="entry name" value="GGDEF"/>
    <property type="match status" value="1"/>
</dbReference>
<dbReference type="SMART" id="SM00267">
    <property type="entry name" value="GGDEF"/>
    <property type="match status" value="1"/>
</dbReference>
<dbReference type="Proteomes" id="UP001198602">
    <property type="component" value="Unassembled WGS sequence"/>
</dbReference>
<accession>A0ABS7YET1</accession>
<feature type="domain" description="EAL" evidence="3">
    <location>
        <begin position="625"/>
        <end position="879"/>
    </location>
</feature>
<dbReference type="PROSITE" id="PS50887">
    <property type="entry name" value="GGDEF"/>
    <property type="match status" value="1"/>
</dbReference>
<dbReference type="InterPro" id="IPR052155">
    <property type="entry name" value="Biofilm_reg_signaling"/>
</dbReference>
<feature type="transmembrane region" description="Helical" evidence="1">
    <location>
        <begin position="285"/>
        <end position="304"/>
    </location>
</feature>
<keyword evidence="1" id="KW-0812">Transmembrane</keyword>
<gene>
    <name evidence="5" type="ORF">LE190_20085</name>
</gene>
<dbReference type="EMBL" id="JAHYBX010000012">
    <property type="protein sequence ID" value="MCA1858213.1"/>
    <property type="molecule type" value="Genomic_DNA"/>
</dbReference>
<sequence length="879" mass="95043">MHVPPPTATRTIRPYPLSRLVIVTGGLIAALGLVTGTMLYASYHDALREQQLTLRNVAIAFSAQTAGVSQAIDSAAQQAAQTLLARGTPAAGGVFVGQGGGTNSYVLRIVLFDSTGRLVGSVTPGKNVPVLPSFPPTPAPDAPRHVGITDIDHGSGRGILNCVQPVFDAGGNRTGTVVAQVDSLRFERLYNLVELGKGGSVTLLHRDGTMLVRGPGYPAGIGRSFAHSPLFREQLPRASRGSFQATSPINGAKGLYGYDLVEGGELVIITGMTHSVALEGWYGRLWTALAFYLLLALTLTLLAWRVARDTRRQFGLIDLVSASEARLAKSFDYLASIVNAIGAPIWVLDGARRIVLANEAFARLVGRPRETLPGLDERTVLERADPERERRYEAVLAHGQTLDATTTMHDGSGESRTVIQLTSRLAGADGQAHLVNVLTDITERERAEARLAWLAEFDAVTGLPNQAQFWRLLGARIAGADGRELATVALVLERLHEIVDLLGHDAGDRALRQVADLLRGICAENAVAARIRGAEFAFVLNAAGGRRAVERFALGLHALMSKPLQVDGRDFFLGPVLGVALHPQDGRNADELYRNAQGAASGGGVEVDEAVHFFSASRHTALEQRLTLEGHLRRAVERGELRLVYQPKVTVAEERVVGFEALLRWTHPDLGAVSPAEFIPVAERSGLILPIGAWALEQACRQIGAWTAAFGHPVKVAVNLSPRQLYQKTLLETVRRCLDQYRVPPGSLELEITETALMSREREVDLLLHAIRALGVDLAIDDFGTGYSSLAYLKRFPVSRLKVDRTFVRDLGRDEDSAAIARSIVNLARGLKLKVVAEGVETATQLDVLRGMACDEYQGFLFSKPLEADDVRALLARAR</sequence>
<dbReference type="SMART" id="SM00091">
    <property type="entry name" value="PAS"/>
    <property type="match status" value="1"/>
</dbReference>
<dbReference type="PANTHER" id="PTHR44757:SF2">
    <property type="entry name" value="BIOFILM ARCHITECTURE MAINTENANCE PROTEIN MBAA"/>
    <property type="match status" value="1"/>
</dbReference>
<feature type="domain" description="GGDEF" evidence="4">
    <location>
        <begin position="483"/>
        <end position="616"/>
    </location>
</feature>
<evidence type="ECO:0000259" key="2">
    <source>
        <dbReference type="PROSITE" id="PS50112"/>
    </source>
</evidence>